<evidence type="ECO:0000256" key="2">
    <source>
        <dbReference type="ARBA" id="ARBA00022741"/>
    </source>
</evidence>
<dbReference type="SMART" id="SM00382">
    <property type="entry name" value="AAA"/>
    <property type="match status" value="1"/>
</dbReference>
<dbReference type="SUPFAM" id="SSF52540">
    <property type="entry name" value="P-loop containing nucleoside triphosphate hydrolases"/>
    <property type="match status" value="1"/>
</dbReference>
<dbReference type="Proteomes" id="UP000525298">
    <property type="component" value="Unassembled WGS sequence"/>
</dbReference>
<evidence type="ECO:0000256" key="1">
    <source>
        <dbReference type="ARBA" id="ARBA00022448"/>
    </source>
</evidence>
<dbReference type="InterPro" id="IPR003593">
    <property type="entry name" value="AAA+_ATPase"/>
</dbReference>
<dbReference type="Pfam" id="PF00005">
    <property type="entry name" value="ABC_tran"/>
    <property type="match status" value="1"/>
</dbReference>
<dbReference type="PANTHER" id="PTHR42798">
    <property type="entry name" value="LIPOPROTEIN-RELEASING SYSTEM ATP-BINDING PROTEIN LOLD"/>
    <property type="match status" value="1"/>
</dbReference>
<reference evidence="6 7" key="1">
    <citation type="submission" date="2020-07" db="EMBL/GenBank/DDBJ databases">
        <title>Genomic Encyclopedia of Type Strains, Phase IV (KMG-IV): sequencing the most valuable type-strain genomes for metagenomic binning, comparative biology and taxonomic classification.</title>
        <authorList>
            <person name="Goeker M."/>
        </authorList>
    </citation>
    <scope>NUCLEOTIDE SEQUENCE [LARGE SCALE GENOMIC DNA]</scope>
    <source>
        <strain evidence="6 7">DSM 17721</strain>
    </source>
</reference>
<dbReference type="Gene3D" id="3.40.50.300">
    <property type="entry name" value="P-loop containing nucleotide triphosphate hydrolases"/>
    <property type="match status" value="1"/>
</dbReference>
<dbReference type="RefSeq" id="WP_181551512.1">
    <property type="nucleotide sequence ID" value="NZ_JACDUS010000005.1"/>
</dbReference>
<protein>
    <submittedName>
        <fullName evidence="6">Putative ABC transport system ATP-binding protein</fullName>
    </submittedName>
</protein>
<dbReference type="GO" id="GO:0098796">
    <property type="term" value="C:membrane protein complex"/>
    <property type="evidence" value="ECO:0007669"/>
    <property type="project" value="UniProtKB-ARBA"/>
</dbReference>
<keyword evidence="2" id="KW-0547">Nucleotide-binding</keyword>
<evidence type="ECO:0000313" key="7">
    <source>
        <dbReference type="Proteomes" id="UP000525298"/>
    </source>
</evidence>
<dbReference type="AlphaFoldDB" id="A0A7W0HL45"/>
<accession>A0A7W0HL45</accession>
<evidence type="ECO:0000256" key="3">
    <source>
        <dbReference type="ARBA" id="ARBA00022840"/>
    </source>
</evidence>
<comment type="similarity">
    <text evidence="4">Belongs to the ABC transporter superfamily. Macrolide exporter (TC 3.A.1.122) family.</text>
</comment>
<dbReference type="PROSITE" id="PS50893">
    <property type="entry name" value="ABC_TRANSPORTER_2"/>
    <property type="match status" value="1"/>
</dbReference>
<dbReference type="FunFam" id="3.40.50.300:FF:000032">
    <property type="entry name" value="Export ABC transporter ATP-binding protein"/>
    <property type="match status" value="1"/>
</dbReference>
<gene>
    <name evidence="6" type="ORF">HNR65_002199</name>
</gene>
<dbReference type="InterPro" id="IPR017871">
    <property type="entry name" value="ABC_transporter-like_CS"/>
</dbReference>
<keyword evidence="7" id="KW-1185">Reference proteome</keyword>
<evidence type="ECO:0000313" key="6">
    <source>
        <dbReference type="EMBL" id="MBA2881868.1"/>
    </source>
</evidence>
<organism evidence="6 7">
    <name type="scientific">Desulfosalsimonas propionicica</name>
    <dbReference type="NCBI Taxonomy" id="332175"/>
    <lineage>
        <taxon>Bacteria</taxon>
        <taxon>Pseudomonadati</taxon>
        <taxon>Thermodesulfobacteriota</taxon>
        <taxon>Desulfobacteria</taxon>
        <taxon>Desulfobacterales</taxon>
        <taxon>Desulfosalsimonadaceae</taxon>
        <taxon>Desulfosalsimonas</taxon>
    </lineage>
</organism>
<keyword evidence="3 6" id="KW-0067">ATP-binding</keyword>
<sequence>MALVKTIGIRKDYRLGEATVHALRGVNIQIDPGEFVAVWGPSGSGKTTLLNLIGAIDEPTEGEIFLNGRKLNALSDNERTEVRNRSIGFIFQNFNLIPVLSALENVMLPLQISGESYSRAKKTAGSRLEEVGLSRFIHHRPDNLSGGQSQRVAIARALIGTPVLVIADEPTANLDSETSDKIITLMREINQKGKTTFIFSTHDRRLLEHCDRLIEISDGRISEKEQS</sequence>
<dbReference type="InterPro" id="IPR027417">
    <property type="entry name" value="P-loop_NTPase"/>
</dbReference>
<dbReference type="CDD" id="cd03255">
    <property type="entry name" value="ABC_MJ0796_LolCDE_FtsE"/>
    <property type="match status" value="1"/>
</dbReference>
<dbReference type="PANTHER" id="PTHR42798:SF7">
    <property type="entry name" value="ALPHA-D-RIBOSE 1-METHYLPHOSPHONATE 5-TRIPHOSPHATE SYNTHASE SUBUNIT PHNL"/>
    <property type="match status" value="1"/>
</dbReference>
<feature type="domain" description="ABC transporter" evidence="5">
    <location>
        <begin position="4"/>
        <end position="227"/>
    </location>
</feature>
<dbReference type="GO" id="GO:0022857">
    <property type="term" value="F:transmembrane transporter activity"/>
    <property type="evidence" value="ECO:0007669"/>
    <property type="project" value="UniProtKB-ARBA"/>
</dbReference>
<proteinExistence type="inferred from homology"/>
<comment type="caution">
    <text evidence="6">The sequence shown here is derived from an EMBL/GenBank/DDBJ whole genome shotgun (WGS) entry which is preliminary data.</text>
</comment>
<dbReference type="GO" id="GO:0016887">
    <property type="term" value="F:ATP hydrolysis activity"/>
    <property type="evidence" value="ECO:0007669"/>
    <property type="project" value="InterPro"/>
</dbReference>
<dbReference type="InterPro" id="IPR017911">
    <property type="entry name" value="MacB-like_ATP-bd"/>
</dbReference>
<name>A0A7W0HL45_9BACT</name>
<dbReference type="GO" id="GO:0005524">
    <property type="term" value="F:ATP binding"/>
    <property type="evidence" value="ECO:0007669"/>
    <property type="project" value="UniProtKB-KW"/>
</dbReference>
<evidence type="ECO:0000256" key="4">
    <source>
        <dbReference type="ARBA" id="ARBA00038388"/>
    </source>
</evidence>
<dbReference type="PROSITE" id="PS00211">
    <property type="entry name" value="ABC_TRANSPORTER_1"/>
    <property type="match status" value="1"/>
</dbReference>
<keyword evidence="1" id="KW-0813">Transport</keyword>
<dbReference type="InterPro" id="IPR003439">
    <property type="entry name" value="ABC_transporter-like_ATP-bd"/>
</dbReference>
<evidence type="ECO:0000259" key="5">
    <source>
        <dbReference type="PROSITE" id="PS50893"/>
    </source>
</evidence>
<dbReference type="EMBL" id="JACDUS010000005">
    <property type="protein sequence ID" value="MBA2881868.1"/>
    <property type="molecule type" value="Genomic_DNA"/>
</dbReference>